<dbReference type="InterPro" id="IPR002477">
    <property type="entry name" value="Peptidoglycan-bd-like"/>
</dbReference>
<dbReference type="InterPro" id="IPR043426">
    <property type="entry name" value="MltB-like"/>
</dbReference>
<dbReference type="Pfam" id="PF01471">
    <property type="entry name" value="PG_binding_1"/>
    <property type="match status" value="1"/>
</dbReference>
<name>A0A318U4A4_9RHOB</name>
<feature type="domain" description="Peptidoglycan binding-like" evidence="1">
    <location>
        <begin position="334"/>
        <end position="384"/>
    </location>
</feature>
<dbReference type="InterPro" id="IPR023346">
    <property type="entry name" value="Lysozyme-like_dom_sf"/>
</dbReference>
<dbReference type="CDD" id="cd13399">
    <property type="entry name" value="Slt35-like"/>
    <property type="match status" value="1"/>
</dbReference>
<accession>A0A318U4A4</accession>
<dbReference type="AlphaFoldDB" id="A0A318U4A4"/>
<proteinExistence type="predicted"/>
<dbReference type="InterPro" id="IPR031304">
    <property type="entry name" value="SLT_2"/>
</dbReference>
<protein>
    <submittedName>
        <fullName evidence="3">Lytic murein transglycosylase</fullName>
    </submittedName>
</protein>
<dbReference type="NCBIfam" id="TIGR02283">
    <property type="entry name" value="MltB_2"/>
    <property type="match status" value="1"/>
</dbReference>
<dbReference type="PANTHER" id="PTHR30163">
    <property type="entry name" value="MEMBRANE-BOUND LYTIC MUREIN TRANSGLYCOSYLASE B"/>
    <property type="match status" value="1"/>
</dbReference>
<dbReference type="SUPFAM" id="SSF47090">
    <property type="entry name" value="PGBD-like"/>
    <property type="match status" value="1"/>
</dbReference>
<feature type="domain" description="Transglycosylase SLT" evidence="2">
    <location>
        <begin position="18"/>
        <end position="309"/>
    </location>
</feature>
<dbReference type="SUPFAM" id="SSF53955">
    <property type="entry name" value="Lysozyme-like"/>
    <property type="match status" value="1"/>
</dbReference>
<evidence type="ECO:0000313" key="4">
    <source>
        <dbReference type="Proteomes" id="UP000247727"/>
    </source>
</evidence>
<dbReference type="InterPro" id="IPR011970">
    <property type="entry name" value="MltB_2"/>
</dbReference>
<dbReference type="EMBL" id="QJTK01000002">
    <property type="protein sequence ID" value="PYF11735.1"/>
    <property type="molecule type" value="Genomic_DNA"/>
</dbReference>
<dbReference type="Gene3D" id="1.10.101.10">
    <property type="entry name" value="PGBD-like superfamily/PGBD"/>
    <property type="match status" value="1"/>
</dbReference>
<dbReference type="GO" id="GO:0009253">
    <property type="term" value="P:peptidoglycan catabolic process"/>
    <property type="evidence" value="ECO:0007669"/>
    <property type="project" value="TreeGrafter"/>
</dbReference>
<organism evidence="3 4">
    <name type="scientific">Rhodobacter viridis</name>
    <dbReference type="NCBI Taxonomy" id="1054202"/>
    <lineage>
        <taxon>Bacteria</taxon>
        <taxon>Pseudomonadati</taxon>
        <taxon>Pseudomonadota</taxon>
        <taxon>Alphaproteobacteria</taxon>
        <taxon>Rhodobacterales</taxon>
        <taxon>Rhodobacter group</taxon>
        <taxon>Rhodobacter</taxon>
    </lineage>
</organism>
<dbReference type="InterPro" id="IPR036365">
    <property type="entry name" value="PGBD-like_sf"/>
</dbReference>
<dbReference type="Gene3D" id="1.10.8.350">
    <property type="entry name" value="Bacterial muramidase"/>
    <property type="match status" value="1"/>
</dbReference>
<evidence type="ECO:0000313" key="3">
    <source>
        <dbReference type="EMBL" id="PYF11735.1"/>
    </source>
</evidence>
<evidence type="ECO:0000259" key="2">
    <source>
        <dbReference type="Pfam" id="PF13406"/>
    </source>
</evidence>
<sequence length="388" mass="41569">MNTIEEIPPVDAATQAGMDAWVAGFKPRAMAAGISEATWNRAMRDVPYNPKVIERQQFQAEFVKPIWDYMDSAASDERIANGRAALAQYDGVLREIEARYGVDKEVVVAVWGMESRYGAKRGNTLIIPALATLAHDGRRAEFFEGQLIGALKILQAGDIDPAHMTGSWAGAMGHTQFIPTSYLAFAVDFTGDGKRDIWSDNPADALASTAAYLARSGWSKGQPWAVEVSLPEGFDVGLAGKGTKRAPSDWAALGVRGVNGGAVPNYGAASILLPAGPQGPALMIFGNFTAISRYNNADAYVMGVGHLSDRLKGQGPFVHPWPREGRALTDAEKVEVQQLLTAQGYDTKGTDGLIGAGTIMAVMDYQRAHGMTPNGWVTIKLLESLRGG</sequence>
<dbReference type="FunFam" id="1.10.8.350:FF:000001">
    <property type="entry name" value="Lytic murein transglycosylase B"/>
    <property type="match status" value="1"/>
</dbReference>
<dbReference type="GO" id="GO:0008933">
    <property type="term" value="F:peptidoglycan lytic transglycosylase activity"/>
    <property type="evidence" value="ECO:0007669"/>
    <property type="project" value="TreeGrafter"/>
</dbReference>
<comment type="caution">
    <text evidence="3">The sequence shown here is derived from an EMBL/GenBank/DDBJ whole genome shotgun (WGS) entry which is preliminary data.</text>
</comment>
<gene>
    <name evidence="3" type="ORF">C8J30_10245</name>
</gene>
<reference evidence="3 4" key="1">
    <citation type="submission" date="2018-06" db="EMBL/GenBank/DDBJ databases">
        <title>Genomic Encyclopedia of Type Strains, Phase III (KMG-III): the genomes of soil and plant-associated and newly described type strains.</title>
        <authorList>
            <person name="Whitman W."/>
        </authorList>
    </citation>
    <scope>NUCLEOTIDE SEQUENCE [LARGE SCALE GENOMIC DNA]</scope>
    <source>
        <strain evidence="3 4">JA737</strain>
    </source>
</reference>
<keyword evidence="4" id="KW-1185">Reference proteome</keyword>
<dbReference type="InterPro" id="IPR036366">
    <property type="entry name" value="PGBDSf"/>
</dbReference>
<dbReference type="Pfam" id="PF13406">
    <property type="entry name" value="SLT_2"/>
    <property type="match status" value="1"/>
</dbReference>
<dbReference type="Gene3D" id="1.10.530.10">
    <property type="match status" value="1"/>
</dbReference>
<dbReference type="PANTHER" id="PTHR30163:SF8">
    <property type="entry name" value="LYTIC MUREIN TRANSGLYCOSYLASE"/>
    <property type="match status" value="1"/>
</dbReference>
<evidence type="ECO:0000259" key="1">
    <source>
        <dbReference type="Pfam" id="PF01471"/>
    </source>
</evidence>
<dbReference type="Proteomes" id="UP000247727">
    <property type="component" value="Unassembled WGS sequence"/>
</dbReference>